<proteinExistence type="predicted"/>
<organism evidence="1 2">
    <name type="scientific">Helicobacter typhlonius</name>
    <dbReference type="NCBI Taxonomy" id="76936"/>
    <lineage>
        <taxon>Bacteria</taxon>
        <taxon>Pseudomonadati</taxon>
        <taxon>Campylobacterota</taxon>
        <taxon>Epsilonproteobacteria</taxon>
        <taxon>Campylobacterales</taxon>
        <taxon>Helicobacteraceae</taxon>
        <taxon>Helicobacter</taxon>
    </lineage>
</organism>
<dbReference type="AlphaFoldDB" id="A0A0S4PWA1"/>
<dbReference type="OrthoDB" id="9949435at2"/>
<dbReference type="GeneID" id="78152247"/>
<dbReference type="Proteomes" id="UP000064525">
    <property type="component" value="Chromosome I"/>
</dbReference>
<evidence type="ECO:0000313" key="1">
    <source>
        <dbReference type="EMBL" id="CUU39486.1"/>
    </source>
</evidence>
<protein>
    <recommendedName>
        <fullName evidence="3">Lipoprotein</fullName>
    </recommendedName>
</protein>
<dbReference type="KEGG" id="hty:BN2458_PEG0600"/>
<dbReference type="EMBL" id="LN907858">
    <property type="protein sequence ID" value="CUU39486.1"/>
    <property type="molecule type" value="Genomic_DNA"/>
</dbReference>
<evidence type="ECO:0008006" key="3">
    <source>
        <dbReference type="Google" id="ProtNLM"/>
    </source>
</evidence>
<accession>A0A0S4PWA1</accession>
<reference evidence="2" key="1">
    <citation type="submission" date="2015-11" db="EMBL/GenBank/DDBJ databases">
        <authorList>
            <person name="Anvar S.Y."/>
        </authorList>
    </citation>
    <scope>NUCLEOTIDE SEQUENCE [LARGE SCALE GENOMIC DNA]</scope>
</reference>
<evidence type="ECO:0000313" key="2">
    <source>
        <dbReference type="Proteomes" id="UP000064525"/>
    </source>
</evidence>
<dbReference type="PROSITE" id="PS51257">
    <property type="entry name" value="PROKAR_LIPOPROTEIN"/>
    <property type="match status" value="1"/>
</dbReference>
<sequence length="46" mass="4983">MKKFLTLTMLGFLAITILGCGSSKTKIPSKSPCACYDIIIDMDKQG</sequence>
<gene>
    <name evidence="1" type="ORF">BN2458_PEG0600</name>
</gene>
<dbReference type="PATRIC" id="fig|76936.10.peg.586"/>
<dbReference type="RefSeq" id="WP_156407275.1">
    <property type="nucleotide sequence ID" value="NZ_CAJTQN010000005.1"/>
</dbReference>
<name>A0A0S4PWA1_9HELI</name>